<keyword evidence="8" id="KW-1185">Reference proteome</keyword>
<evidence type="ECO:0000256" key="2">
    <source>
        <dbReference type="ARBA" id="ARBA00022692"/>
    </source>
</evidence>
<evidence type="ECO:0000259" key="6">
    <source>
        <dbReference type="PROSITE" id="PS50850"/>
    </source>
</evidence>
<feature type="transmembrane region" description="Helical" evidence="5">
    <location>
        <begin position="57"/>
        <end position="77"/>
    </location>
</feature>
<feature type="domain" description="Major facilitator superfamily (MFS) profile" evidence="6">
    <location>
        <begin position="1"/>
        <end position="431"/>
    </location>
</feature>
<dbReference type="Pfam" id="PF07690">
    <property type="entry name" value="MFS_1"/>
    <property type="match status" value="1"/>
</dbReference>
<feature type="transmembrane region" description="Helical" evidence="5">
    <location>
        <begin position="18"/>
        <end position="37"/>
    </location>
</feature>
<dbReference type="PANTHER" id="PTHR11360">
    <property type="entry name" value="MONOCARBOXYLATE TRANSPORTER"/>
    <property type="match status" value="1"/>
</dbReference>
<feature type="transmembrane region" description="Helical" evidence="5">
    <location>
        <begin position="246"/>
        <end position="264"/>
    </location>
</feature>
<proteinExistence type="predicted"/>
<comment type="subcellular location">
    <subcellularLocation>
        <location evidence="1">Cell membrane</location>
        <topology evidence="1">Multi-pass membrane protein</topology>
    </subcellularLocation>
</comment>
<evidence type="ECO:0000256" key="3">
    <source>
        <dbReference type="ARBA" id="ARBA00022989"/>
    </source>
</evidence>
<dbReference type="Proteomes" id="UP000809290">
    <property type="component" value="Unassembled WGS sequence"/>
</dbReference>
<dbReference type="InterPro" id="IPR020846">
    <property type="entry name" value="MFS_dom"/>
</dbReference>
<comment type="caution">
    <text evidence="7">The sequence shown here is derived from an EMBL/GenBank/DDBJ whole genome shotgun (WGS) entry which is preliminary data.</text>
</comment>
<dbReference type="Gene3D" id="1.20.1250.20">
    <property type="entry name" value="MFS general substrate transporter like domains"/>
    <property type="match status" value="2"/>
</dbReference>
<evidence type="ECO:0000256" key="1">
    <source>
        <dbReference type="ARBA" id="ARBA00004651"/>
    </source>
</evidence>
<sequence length="502" mass="53028">MSVLTRSGITAPTTYNRWLIPPAALAIHLCIGQVYAFSVFKMPLVEHFNTGEVAVGWIFSVAIAMLGISSAIGGTWVEKVGPRLSMLVSGAFWVIGFLVASDGITTGQLWLVYFGYGFLGGIGLGIGYIAPVSTLIKWFPDRPGLATGLAIMGFGGGALIASPMSNQLMVAFGGGDATENLVAGVFPTFLVLAVVYAVVIALGAYVVRVPHPDWKPQGWDPASVKAKSMQTTRHVSARTAITTPQFWLLWIVLFTNVTAGIGILESASPMIQDYFSQITPASAAGYVGLLSLANMGGRFLWSSVSDITGRKFIYIVYLGVGVGLYLLVALIGHGSLILFILATLVILSFYGGGFATMPAYLKDIFGTMQVGAIHGRLLTAWSAAGVAGPLIVNTVLESRRSTGAEGPALYQLSLLIMVGVLVVGFIANALMRPVAEKHYASDEEVERQNASHNLKTGKDGGIAVNVGNALHTVAAWVLTAIVTVGLGYGLVQIVLKSLKLFI</sequence>
<feature type="transmembrane region" description="Helical" evidence="5">
    <location>
        <begin position="373"/>
        <end position="396"/>
    </location>
</feature>
<dbReference type="SUPFAM" id="SSF103473">
    <property type="entry name" value="MFS general substrate transporter"/>
    <property type="match status" value="1"/>
</dbReference>
<dbReference type="EMBL" id="JAFBCP010000001">
    <property type="protein sequence ID" value="MBM7815341.1"/>
    <property type="molecule type" value="Genomic_DNA"/>
</dbReference>
<protein>
    <submittedName>
        <fullName evidence="7">MFS family permease</fullName>
    </submittedName>
</protein>
<feature type="transmembrane region" description="Helical" evidence="5">
    <location>
        <begin position="84"/>
        <end position="104"/>
    </location>
</feature>
<keyword evidence="2 5" id="KW-0812">Transmembrane</keyword>
<evidence type="ECO:0000256" key="5">
    <source>
        <dbReference type="SAM" id="Phobius"/>
    </source>
</evidence>
<feature type="transmembrane region" description="Helical" evidence="5">
    <location>
        <begin position="313"/>
        <end position="331"/>
    </location>
</feature>
<evidence type="ECO:0000313" key="7">
    <source>
        <dbReference type="EMBL" id="MBM7815341.1"/>
    </source>
</evidence>
<evidence type="ECO:0000256" key="4">
    <source>
        <dbReference type="ARBA" id="ARBA00023136"/>
    </source>
</evidence>
<keyword evidence="3 5" id="KW-1133">Transmembrane helix</keyword>
<gene>
    <name evidence="7" type="ORF">JOE56_000035</name>
</gene>
<dbReference type="InterPro" id="IPR036259">
    <property type="entry name" value="MFS_trans_sf"/>
</dbReference>
<name>A0ABS2SGG5_9MICO</name>
<feature type="transmembrane region" description="Helical" evidence="5">
    <location>
        <begin position="284"/>
        <end position="301"/>
    </location>
</feature>
<dbReference type="CDD" id="cd17353">
    <property type="entry name" value="MFS_OFA_like"/>
    <property type="match status" value="1"/>
</dbReference>
<feature type="transmembrane region" description="Helical" evidence="5">
    <location>
        <begin position="181"/>
        <end position="207"/>
    </location>
</feature>
<evidence type="ECO:0000313" key="8">
    <source>
        <dbReference type="Proteomes" id="UP000809290"/>
    </source>
</evidence>
<reference evidence="7 8" key="1">
    <citation type="submission" date="2021-01" db="EMBL/GenBank/DDBJ databases">
        <title>Sequencing the genomes of 1000 actinobacteria strains.</title>
        <authorList>
            <person name="Klenk H.-P."/>
        </authorList>
    </citation>
    <scope>NUCLEOTIDE SEQUENCE [LARGE SCALE GENOMIC DNA]</scope>
    <source>
        <strain evidence="7 8">DSM 13657</strain>
    </source>
</reference>
<feature type="transmembrane region" description="Helical" evidence="5">
    <location>
        <begin position="110"/>
        <end position="131"/>
    </location>
</feature>
<feature type="transmembrane region" description="Helical" evidence="5">
    <location>
        <begin position="408"/>
        <end position="431"/>
    </location>
</feature>
<accession>A0ABS2SGG5</accession>
<dbReference type="InterPro" id="IPR050327">
    <property type="entry name" value="Proton-linked_MCT"/>
</dbReference>
<feature type="transmembrane region" description="Helical" evidence="5">
    <location>
        <begin position="143"/>
        <end position="161"/>
    </location>
</feature>
<dbReference type="InterPro" id="IPR011701">
    <property type="entry name" value="MFS"/>
</dbReference>
<organism evidence="7 8">
    <name type="scientific">Brevibacterium paucivorans</name>
    <dbReference type="NCBI Taxonomy" id="170994"/>
    <lineage>
        <taxon>Bacteria</taxon>
        <taxon>Bacillati</taxon>
        <taxon>Actinomycetota</taxon>
        <taxon>Actinomycetes</taxon>
        <taxon>Micrococcales</taxon>
        <taxon>Brevibacteriaceae</taxon>
        <taxon>Brevibacterium</taxon>
    </lineage>
</organism>
<feature type="transmembrane region" description="Helical" evidence="5">
    <location>
        <begin position="337"/>
        <end position="361"/>
    </location>
</feature>
<keyword evidence="4 5" id="KW-0472">Membrane</keyword>
<feature type="transmembrane region" description="Helical" evidence="5">
    <location>
        <begin position="473"/>
        <end position="495"/>
    </location>
</feature>
<dbReference type="PROSITE" id="PS50850">
    <property type="entry name" value="MFS"/>
    <property type="match status" value="1"/>
</dbReference>
<dbReference type="RefSeq" id="WP_204514312.1">
    <property type="nucleotide sequence ID" value="NZ_JAFBCP010000001.1"/>
</dbReference>
<dbReference type="PANTHER" id="PTHR11360:SF317">
    <property type="entry name" value="MAJOR FACILITATOR SUPERFAMILY (MFS) PROFILE DOMAIN-CONTAINING PROTEIN-RELATED"/>
    <property type="match status" value="1"/>
</dbReference>